<sequence>MGYKLQFRIMLLLLLLSACSATKKITYFNDIAASSGIDSVNRYPQLKIQPGDVLQITITTLDKDISLVLNPNPGNAAGTSGGLTEQGYLVDSAGNITLPIAGTLNVKDKTTAVINSEVGAILGKTIRNAYVSTRLVNFKVSVLGDVAHPGSFRIPAERVSLLDALSMAGDMNATALRNDVMVIREVNGIKRYTSLNLNDSKTLSSPYYYLANNDVIYVKPGPNRLFPSSRTVQLLPAIISAISLVTTIILLSK</sequence>
<dbReference type="InterPro" id="IPR003715">
    <property type="entry name" value="Poly_export_N"/>
</dbReference>
<keyword evidence="5" id="KW-0762">Sugar transport</keyword>
<evidence type="ECO:0000259" key="17">
    <source>
        <dbReference type="Pfam" id="PF02563"/>
    </source>
</evidence>
<comment type="subcellular location">
    <subcellularLocation>
        <location evidence="1">Cell outer membrane</location>
        <topology evidence="1">Multi-pass membrane protein</topology>
    </subcellularLocation>
</comment>
<feature type="chain" id="PRO_5046267908" evidence="16">
    <location>
        <begin position="21"/>
        <end position="253"/>
    </location>
</feature>
<gene>
    <name evidence="19" type="ORF">KE626_26035</name>
</gene>
<proteinExistence type="inferred from homology"/>
<dbReference type="RefSeq" id="WP_211975950.1">
    <property type="nucleotide sequence ID" value="NZ_CBFHAM010000036.1"/>
</dbReference>
<keyword evidence="4" id="KW-1134">Transmembrane beta strand</keyword>
<evidence type="ECO:0000313" key="20">
    <source>
        <dbReference type="Proteomes" id="UP000676386"/>
    </source>
</evidence>
<keyword evidence="9" id="KW-0406">Ion transport</keyword>
<evidence type="ECO:0000256" key="8">
    <source>
        <dbReference type="ARBA" id="ARBA00023047"/>
    </source>
</evidence>
<evidence type="ECO:0000256" key="7">
    <source>
        <dbReference type="ARBA" id="ARBA00022729"/>
    </source>
</evidence>
<evidence type="ECO:0000256" key="9">
    <source>
        <dbReference type="ARBA" id="ARBA00023065"/>
    </source>
</evidence>
<accession>A0ABS5J6G7</accession>
<protein>
    <submittedName>
        <fullName evidence="19">Polysaccharide biosynthesis/export family protein</fullName>
    </submittedName>
</protein>
<evidence type="ECO:0000256" key="14">
    <source>
        <dbReference type="ARBA" id="ARBA00023288"/>
    </source>
</evidence>
<dbReference type="PANTHER" id="PTHR33619:SF3">
    <property type="entry name" value="POLYSACCHARIDE EXPORT PROTEIN GFCE-RELATED"/>
    <property type="match status" value="1"/>
</dbReference>
<keyword evidence="8" id="KW-0625">Polysaccharide transport</keyword>
<feature type="signal peptide" evidence="16">
    <location>
        <begin position="1"/>
        <end position="20"/>
    </location>
</feature>
<feature type="transmembrane region" description="Helical" evidence="15">
    <location>
        <begin position="234"/>
        <end position="252"/>
    </location>
</feature>
<evidence type="ECO:0000256" key="15">
    <source>
        <dbReference type="SAM" id="Phobius"/>
    </source>
</evidence>
<keyword evidence="6 15" id="KW-0812">Transmembrane</keyword>
<feature type="domain" description="SLBB" evidence="18">
    <location>
        <begin position="139"/>
        <end position="218"/>
    </location>
</feature>
<evidence type="ECO:0000256" key="4">
    <source>
        <dbReference type="ARBA" id="ARBA00022452"/>
    </source>
</evidence>
<name>A0ABS5J6G7_9BACT</name>
<organism evidence="19 20">
    <name type="scientific">Chitinophaga hostae</name>
    <dbReference type="NCBI Taxonomy" id="2831022"/>
    <lineage>
        <taxon>Bacteria</taxon>
        <taxon>Pseudomonadati</taxon>
        <taxon>Bacteroidota</taxon>
        <taxon>Chitinophagia</taxon>
        <taxon>Chitinophagales</taxon>
        <taxon>Chitinophagaceae</taxon>
        <taxon>Chitinophaga</taxon>
    </lineage>
</organism>
<evidence type="ECO:0000256" key="5">
    <source>
        <dbReference type="ARBA" id="ARBA00022597"/>
    </source>
</evidence>
<dbReference type="Pfam" id="PF22461">
    <property type="entry name" value="SLBB_2"/>
    <property type="match status" value="1"/>
</dbReference>
<dbReference type="PANTHER" id="PTHR33619">
    <property type="entry name" value="POLYSACCHARIDE EXPORT PROTEIN GFCE-RELATED"/>
    <property type="match status" value="1"/>
</dbReference>
<dbReference type="InterPro" id="IPR054765">
    <property type="entry name" value="SLBB_dom"/>
</dbReference>
<keyword evidence="11 15" id="KW-0472">Membrane</keyword>
<evidence type="ECO:0000256" key="1">
    <source>
        <dbReference type="ARBA" id="ARBA00004571"/>
    </source>
</evidence>
<dbReference type="PROSITE" id="PS51257">
    <property type="entry name" value="PROKAR_LIPOPROTEIN"/>
    <property type="match status" value="1"/>
</dbReference>
<evidence type="ECO:0000256" key="10">
    <source>
        <dbReference type="ARBA" id="ARBA00023114"/>
    </source>
</evidence>
<dbReference type="Proteomes" id="UP000676386">
    <property type="component" value="Unassembled WGS sequence"/>
</dbReference>
<evidence type="ECO:0000256" key="6">
    <source>
        <dbReference type="ARBA" id="ARBA00022692"/>
    </source>
</evidence>
<dbReference type="Gene3D" id="3.10.560.10">
    <property type="entry name" value="Outer membrane lipoprotein wza domain like"/>
    <property type="match status" value="1"/>
</dbReference>
<keyword evidence="3" id="KW-0813">Transport</keyword>
<keyword evidence="7 16" id="KW-0732">Signal</keyword>
<reference evidence="19 20" key="1">
    <citation type="submission" date="2021-04" db="EMBL/GenBank/DDBJ databases">
        <title>Chitinophaga sp. nov., isolated from the rhizosphere soil.</title>
        <authorList>
            <person name="He S."/>
        </authorList>
    </citation>
    <scope>NUCLEOTIDE SEQUENCE [LARGE SCALE GENOMIC DNA]</scope>
    <source>
        <strain evidence="19 20">2R12</strain>
    </source>
</reference>
<keyword evidence="12" id="KW-0564">Palmitate</keyword>
<dbReference type="InterPro" id="IPR049712">
    <property type="entry name" value="Poly_export"/>
</dbReference>
<comment type="caution">
    <text evidence="19">The sequence shown here is derived from an EMBL/GenBank/DDBJ whole genome shotgun (WGS) entry which is preliminary data.</text>
</comment>
<evidence type="ECO:0000259" key="18">
    <source>
        <dbReference type="Pfam" id="PF22461"/>
    </source>
</evidence>
<keyword evidence="20" id="KW-1185">Reference proteome</keyword>
<keyword evidence="14" id="KW-0449">Lipoprotein</keyword>
<dbReference type="Pfam" id="PF02563">
    <property type="entry name" value="Poly_export"/>
    <property type="match status" value="1"/>
</dbReference>
<comment type="similarity">
    <text evidence="2">Belongs to the BexD/CtrA/VexA family.</text>
</comment>
<evidence type="ECO:0000256" key="13">
    <source>
        <dbReference type="ARBA" id="ARBA00023237"/>
    </source>
</evidence>
<keyword evidence="10" id="KW-0626">Porin</keyword>
<feature type="domain" description="Polysaccharide export protein N-terminal" evidence="17">
    <location>
        <begin position="44"/>
        <end position="135"/>
    </location>
</feature>
<keyword evidence="13" id="KW-0998">Cell outer membrane</keyword>
<evidence type="ECO:0000256" key="12">
    <source>
        <dbReference type="ARBA" id="ARBA00023139"/>
    </source>
</evidence>
<evidence type="ECO:0000256" key="16">
    <source>
        <dbReference type="SAM" id="SignalP"/>
    </source>
</evidence>
<evidence type="ECO:0000256" key="11">
    <source>
        <dbReference type="ARBA" id="ARBA00023136"/>
    </source>
</evidence>
<dbReference type="EMBL" id="JAGTXB010000017">
    <property type="protein sequence ID" value="MBS0030813.1"/>
    <property type="molecule type" value="Genomic_DNA"/>
</dbReference>
<evidence type="ECO:0000256" key="3">
    <source>
        <dbReference type="ARBA" id="ARBA00022448"/>
    </source>
</evidence>
<keyword evidence="15" id="KW-1133">Transmembrane helix</keyword>
<evidence type="ECO:0000313" key="19">
    <source>
        <dbReference type="EMBL" id="MBS0030813.1"/>
    </source>
</evidence>
<evidence type="ECO:0000256" key="2">
    <source>
        <dbReference type="ARBA" id="ARBA00009450"/>
    </source>
</evidence>